<gene>
    <name evidence="9" type="ORF">CSIM01_08928</name>
</gene>
<dbReference type="Gene3D" id="1.10.489.10">
    <property type="entry name" value="Chloroperoxidase-like"/>
    <property type="match status" value="1"/>
</dbReference>
<keyword evidence="4" id="KW-0479">Metal-binding</keyword>
<keyword evidence="10" id="KW-1185">Reference proteome</keyword>
<proteinExistence type="inferred from homology"/>
<evidence type="ECO:0000259" key="8">
    <source>
        <dbReference type="PROSITE" id="PS51405"/>
    </source>
</evidence>
<sequence length="118" mass="12815">MHLSVPTIIGAASLVQAFPHFAYPNTRFALPPSKGLKGLKTGNESWGTLKPNHFTWSPPGPNDQRAPCPVMNTLSNHGFVPHNGRNITKDILIKALNDALNVPEAQALDVFVLRVQPS</sequence>
<evidence type="ECO:0000256" key="3">
    <source>
        <dbReference type="ARBA" id="ARBA00022617"/>
    </source>
</evidence>
<protein>
    <recommendedName>
        <fullName evidence="8">Heme haloperoxidase family profile domain-containing protein</fullName>
    </recommendedName>
</protein>
<evidence type="ECO:0000313" key="10">
    <source>
        <dbReference type="Proteomes" id="UP000070328"/>
    </source>
</evidence>
<dbReference type="Proteomes" id="UP000070328">
    <property type="component" value="Unassembled WGS sequence"/>
</dbReference>
<evidence type="ECO:0000256" key="7">
    <source>
        <dbReference type="ARBA" id="ARBA00025795"/>
    </source>
</evidence>
<keyword evidence="2" id="KW-0575">Peroxidase</keyword>
<evidence type="ECO:0000256" key="5">
    <source>
        <dbReference type="ARBA" id="ARBA00023002"/>
    </source>
</evidence>
<accession>A0A135SHF9</accession>
<dbReference type="PANTHER" id="PTHR33577">
    <property type="entry name" value="STERIGMATOCYSTIN BIOSYNTHESIS PEROXIDASE STCC-RELATED"/>
    <property type="match status" value="1"/>
</dbReference>
<comment type="caution">
    <text evidence="9">The sequence shown here is derived from an EMBL/GenBank/DDBJ whole genome shotgun (WGS) entry which is preliminary data.</text>
</comment>
<keyword evidence="3" id="KW-0349">Heme</keyword>
<organism evidence="9 10">
    <name type="scientific">Colletotrichum simmondsii</name>
    <dbReference type="NCBI Taxonomy" id="703756"/>
    <lineage>
        <taxon>Eukaryota</taxon>
        <taxon>Fungi</taxon>
        <taxon>Dikarya</taxon>
        <taxon>Ascomycota</taxon>
        <taxon>Pezizomycotina</taxon>
        <taxon>Sordariomycetes</taxon>
        <taxon>Hypocreomycetidae</taxon>
        <taxon>Glomerellales</taxon>
        <taxon>Glomerellaceae</taxon>
        <taxon>Colletotrichum</taxon>
        <taxon>Colletotrichum acutatum species complex</taxon>
    </lineage>
</organism>
<dbReference type="GO" id="GO:0046872">
    <property type="term" value="F:metal ion binding"/>
    <property type="evidence" value="ECO:0007669"/>
    <property type="project" value="UniProtKB-KW"/>
</dbReference>
<evidence type="ECO:0000256" key="2">
    <source>
        <dbReference type="ARBA" id="ARBA00022559"/>
    </source>
</evidence>
<dbReference type="InterPro" id="IPR000028">
    <property type="entry name" value="Chloroperoxidase"/>
</dbReference>
<keyword evidence="6" id="KW-0408">Iron</keyword>
<keyword evidence="5" id="KW-0560">Oxidoreductase</keyword>
<feature type="domain" description="Heme haloperoxidase family profile" evidence="8">
    <location>
        <begin position="52"/>
        <end position="118"/>
    </location>
</feature>
<comment type="similarity">
    <text evidence="7">Belongs to the chloroperoxidase family.</text>
</comment>
<dbReference type="PROSITE" id="PS51405">
    <property type="entry name" value="HEME_HALOPEROXIDASE"/>
    <property type="match status" value="1"/>
</dbReference>
<dbReference type="InterPro" id="IPR036851">
    <property type="entry name" value="Chloroperoxidase-like_sf"/>
</dbReference>
<dbReference type="AlphaFoldDB" id="A0A135SHF9"/>
<dbReference type="SUPFAM" id="SSF47571">
    <property type="entry name" value="Cloroperoxidase"/>
    <property type="match status" value="1"/>
</dbReference>
<dbReference type="GO" id="GO:0004601">
    <property type="term" value="F:peroxidase activity"/>
    <property type="evidence" value="ECO:0007669"/>
    <property type="project" value="UniProtKB-KW"/>
</dbReference>
<dbReference type="EMBL" id="JFBX01000564">
    <property type="protein sequence ID" value="KXH35353.1"/>
    <property type="molecule type" value="Genomic_DNA"/>
</dbReference>
<evidence type="ECO:0000256" key="6">
    <source>
        <dbReference type="ARBA" id="ARBA00023004"/>
    </source>
</evidence>
<evidence type="ECO:0000256" key="4">
    <source>
        <dbReference type="ARBA" id="ARBA00022723"/>
    </source>
</evidence>
<name>A0A135SHF9_9PEZI</name>
<evidence type="ECO:0000313" key="9">
    <source>
        <dbReference type="EMBL" id="KXH35353.1"/>
    </source>
</evidence>
<reference evidence="9 10" key="1">
    <citation type="submission" date="2014-02" db="EMBL/GenBank/DDBJ databases">
        <title>The genome sequence of Colletotrichum simmondsii CBS122122.</title>
        <authorList>
            <person name="Baroncelli R."/>
            <person name="Thon M.R."/>
        </authorList>
    </citation>
    <scope>NUCLEOTIDE SEQUENCE [LARGE SCALE GENOMIC DNA]</scope>
    <source>
        <strain evidence="9 10">CBS122122</strain>
    </source>
</reference>
<evidence type="ECO:0000256" key="1">
    <source>
        <dbReference type="ARBA" id="ARBA00001970"/>
    </source>
</evidence>
<comment type="cofactor">
    <cofactor evidence="1">
        <name>heme b</name>
        <dbReference type="ChEBI" id="CHEBI:60344"/>
    </cofactor>
</comment>
<dbReference type="Pfam" id="PF01328">
    <property type="entry name" value="Peroxidase_2"/>
    <property type="match status" value="1"/>
</dbReference>
<dbReference type="PANTHER" id="PTHR33577:SF9">
    <property type="entry name" value="PEROXIDASE STCC"/>
    <property type="match status" value="1"/>
</dbReference>